<feature type="compositionally biased region" description="Acidic residues" evidence="1">
    <location>
        <begin position="1"/>
        <end position="17"/>
    </location>
</feature>
<protein>
    <submittedName>
        <fullName evidence="2">Uncharacterized protein</fullName>
    </submittedName>
</protein>
<evidence type="ECO:0000313" key="3">
    <source>
        <dbReference type="Proteomes" id="UP000614350"/>
    </source>
</evidence>
<dbReference type="EMBL" id="JACSEA010000017">
    <property type="protein sequence ID" value="KAF7383516.1"/>
    <property type="molecule type" value="Genomic_DNA"/>
</dbReference>
<sequence>MVGDGDGDSNGDGDGDGSDGGWWLVVVVVERNSSGKYRPSYIVECVPLNEWQRDVREKEQPYMGPNNNMKLSPIISSQSPEVSNHVETLGTAWSNLEIP</sequence>
<name>A0A834J9J5_VESVU</name>
<feature type="region of interest" description="Disordered" evidence="1">
    <location>
        <begin position="1"/>
        <end position="21"/>
    </location>
</feature>
<proteinExistence type="predicted"/>
<comment type="caution">
    <text evidence="2">The sequence shown here is derived from an EMBL/GenBank/DDBJ whole genome shotgun (WGS) entry which is preliminary data.</text>
</comment>
<evidence type="ECO:0000313" key="2">
    <source>
        <dbReference type="EMBL" id="KAF7383516.1"/>
    </source>
</evidence>
<accession>A0A834J9J5</accession>
<evidence type="ECO:0000256" key="1">
    <source>
        <dbReference type="SAM" id="MobiDB-lite"/>
    </source>
</evidence>
<organism evidence="2 3">
    <name type="scientific">Vespula vulgaris</name>
    <name type="common">Yellow jacket</name>
    <name type="synonym">Wasp</name>
    <dbReference type="NCBI Taxonomy" id="7454"/>
    <lineage>
        <taxon>Eukaryota</taxon>
        <taxon>Metazoa</taxon>
        <taxon>Ecdysozoa</taxon>
        <taxon>Arthropoda</taxon>
        <taxon>Hexapoda</taxon>
        <taxon>Insecta</taxon>
        <taxon>Pterygota</taxon>
        <taxon>Neoptera</taxon>
        <taxon>Endopterygota</taxon>
        <taxon>Hymenoptera</taxon>
        <taxon>Apocrita</taxon>
        <taxon>Aculeata</taxon>
        <taxon>Vespoidea</taxon>
        <taxon>Vespidae</taxon>
        <taxon>Vespinae</taxon>
        <taxon>Vespula</taxon>
    </lineage>
</organism>
<keyword evidence="3" id="KW-1185">Reference proteome</keyword>
<reference evidence="2" key="1">
    <citation type="journal article" date="2020" name="G3 (Bethesda)">
        <title>High-Quality Assemblies for Three Invasive Social Wasps from the &lt;i&gt;Vespula&lt;/i&gt; Genus.</title>
        <authorList>
            <person name="Harrop T.W.R."/>
            <person name="Guhlin J."/>
            <person name="McLaughlin G.M."/>
            <person name="Permina E."/>
            <person name="Stockwell P."/>
            <person name="Gilligan J."/>
            <person name="Le Lec M.F."/>
            <person name="Gruber M.A.M."/>
            <person name="Quinn O."/>
            <person name="Lovegrove M."/>
            <person name="Duncan E.J."/>
            <person name="Remnant E.J."/>
            <person name="Van Eeckhoven J."/>
            <person name="Graham B."/>
            <person name="Knapp R.A."/>
            <person name="Langford K.W."/>
            <person name="Kronenberg Z."/>
            <person name="Press M.O."/>
            <person name="Eacker S.M."/>
            <person name="Wilson-Rankin E.E."/>
            <person name="Purcell J."/>
            <person name="Lester P.J."/>
            <person name="Dearden P.K."/>
        </authorList>
    </citation>
    <scope>NUCLEOTIDE SEQUENCE</scope>
    <source>
        <strain evidence="2">Marl-1</strain>
    </source>
</reference>
<feature type="region of interest" description="Disordered" evidence="1">
    <location>
        <begin position="60"/>
        <end position="81"/>
    </location>
</feature>
<gene>
    <name evidence="2" type="ORF">HZH66_012866</name>
</gene>
<dbReference type="AlphaFoldDB" id="A0A834J9J5"/>
<feature type="compositionally biased region" description="Polar residues" evidence="1">
    <location>
        <begin position="65"/>
        <end position="81"/>
    </location>
</feature>
<dbReference type="Proteomes" id="UP000614350">
    <property type="component" value="Unassembled WGS sequence"/>
</dbReference>